<dbReference type="PROSITE" id="PS51371">
    <property type="entry name" value="CBS"/>
    <property type="match status" value="1"/>
</dbReference>
<reference evidence="5 6" key="1">
    <citation type="journal article" date="2022" name="Nat. Genet.">
        <title>Improved pea reference genome and pan-genome highlight genomic features and evolutionary characteristics.</title>
        <authorList>
            <person name="Yang T."/>
            <person name="Liu R."/>
            <person name="Luo Y."/>
            <person name="Hu S."/>
            <person name="Wang D."/>
            <person name="Wang C."/>
            <person name="Pandey M.K."/>
            <person name="Ge S."/>
            <person name="Xu Q."/>
            <person name="Li N."/>
            <person name="Li G."/>
            <person name="Huang Y."/>
            <person name="Saxena R.K."/>
            <person name="Ji Y."/>
            <person name="Li M."/>
            <person name="Yan X."/>
            <person name="He Y."/>
            <person name="Liu Y."/>
            <person name="Wang X."/>
            <person name="Xiang C."/>
            <person name="Varshney R.K."/>
            <person name="Ding H."/>
            <person name="Gao S."/>
            <person name="Zong X."/>
        </authorList>
    </citation>
    <scope>NUCLEOTIDE SEQUENCE [LARGE SCALE GENOMIC DNA]</scope>
    <source>
        <strain evidence="5 6">cv. Zhongwan 6</strain>
    </source>
</reference>
<organism evidence="5 6">
    <name type="scientific">Pisum sativum</name>
    <name type="common">Garden pea</name>
    <name type="synonym">Lathyrus oleraceus</name>
    <dbReference type="NCBI Taxonomy" id="3888"/>
    <lineage>
        <taxon>Eukaryota</taxon>
        <taxon>Viridiplantae</taxon>
        <taxon>Streptophyta</taxon>
        <taxon>Embryophyta</taxon>
        <taxon>Tracheophyta</taxon>
        <taxon>Spermatophyta</taxon>
        <taxon>Magnoliopsida</taxon>
        <taxon>eudicotyledons</taxon>
        <taxon>Gunneridae</taxon>
        <taxon>Pentapetalae</taxon>
        <taxon>rosids</taxon>
        <taxon>fabids</taxon>
        <taxon>Fabales</taxon>
        <taxon>Fabaceae</taxon>
        <taxon>Papilionoideae</taxon>
        <taxon>50 kb inversion clade</taxon>
        <taxon>NPAAA clade</taxon>
        <taxon>Hologalegina</taxon>
        <taxon>IRL clade</taxon>
        <taxon>Fabeae</taxon>
        <taxon>Lathyrus</taxon>
    </lineage>
</organism>
<accession>A0A9D5B297</accession>
<dbReference type="Proteomes" id="UP001058974">
    <property type="component" value="Chromosome 3"/>
</dbReference>
<evidence type="ECO:0000313" key="5">
    <source>
        <dbReference type="EMBL" id="KAI5427566.1"/>
    </source>
</evidence>
<dbReference type="CDD" id="cd02205">
    <property type="entry name" value="CBS_pair_SF"/>
    <property type="match status" value="1"/>
</dbReference>
<dbReference type="EMBL" id="JAMSHJ010000003">
    <property type="protein sequence ID" value="KAI5427566.1"/>
    <property type="molecule type" value="Genomic_DNA"/>
</dbReference>
<dbReference type="PANTHER" id="PTHR13780">
    <property type="entry name" value="AMP-ACTIVATED PROTEIN KINASE, GAMMA REGULATORY SUBUNIT"/>
    <property type="match status" value="1"/>
</dbReference>
<keyword evidence="1" id="KW-0677">Repeat</keyword>
<dbReference type="PANTHER" id="PTHR13780:SF47">
    <property type="entry name" value="SNF1-RELATED PROTEIN KINASE REGULATORY SUBUNIT GAMMA-1-LIKE"/>
    <property type="match status" value="1"/>
</dbReference>
<dbReference type="SUPFAM" id="SSF54631">
    <property type="entry name" value="CBS-domain pair"/>
    <property type="match status" value="1"/>
</dbReference>
<dbReference type="AlphaFoldDB" id="A0A9D5B297"/>
<proteinExistence type="predicted"/>
<dbReference type="Pfam" id="PF00571">
    <property type="entry name" value="CBS"/>
    <property type="match status" value="1"/>
</dbReference>
<comment type="caution">
    <text evidence="5">The sequence shown here is derived from an EMBL/GenBank/DDBJ whole genome shotgun (WGS) entry which is preliminary data.</text>
</comment>
<gene>
    <name evidence="5" type="ORF">KIW84_032826</name>
</gene>
<dbReference type="SMART" id="SM00116">
    <property type="entry name" value="CBS"/>
    <property type="match status" value="1"/>
</dbReference>
<keyword evidence="2 3" id="KW-0129">CBS domain</keyword>
<dbReference type="InterPro" id="IPR050511">
    <property type="entry name" value="AMPK_gamma/SDS23_families"/>
</dbReference>
<evidence type="ECO:0000259" key="4">
    <source>
        <dbReference type="PROSITE" id="PS51371"/>
    </source>
</evidence>
<keyword evidence="6" id="KW-1185">Reference proteome</keyword>
<name>A0A9D5B297_PEA</name>
<evidence type="ECO:0000313" key="6">
    <source>
        <dbReference type="Proteomes" id="UP001058974"/>
    </source>
</evidence>
<sequence>MQLVVLQSRVDLDVLDEMQVAGNCKMPRSLSMNELCWFFFSARLGKMMEDVGKQNARLGSFLFWAEGFKMQNGRVAVDWQSKVVPCPLLLVADKTMAKDAPQAANNLGEDFYKVILQEEPFKSTTVGSILKSYRWAPFVPVAKNSAMLTVLLLLSKYRLRNVPVIEPSRPLSDLGLPFMSADKVISVQSNELILEAFKIMRDHQIGGLPVVEGPTTIIVGNLSIRDIRYLLLKPEIFSNFRYTHNSCSGFCRVHTWLENGEPKFSFADCVMYGLMNTYARAVSGNEHDMDNATCK</sequence>
<dbReference type="Gene3D" id="3.10.580.10">
    <property type="entry name" value="CBS-domain"/>
    <property type="match status" value="1"/>
</dbReference>
<dbReference type="Gramene" id="Psat03G0282600-T1">
    <property type="protein sequence ID" value="KAI5427566.1"/>
    <property type="gene ID" value="KIW84_032826"/>
</dbReference>
<evidence type="ECO:0000256" key="1">
    <source>
        <dbReference type="ARBA" id="ARBA00022737"/>
    </source>
</evidence>
<evidence type="ECO:0000256" key="2">
    <source>
        <dbReference type="ARBA" id="ARBA00023122"/>
    </source>
</evidence>
<dbReference type="InterPro" id="IPR000644">
    <property type="entry name" value="CBS_dom"/>
</dbReference>
<protein>
    <submittedName>
        <fullName evidence="5">SNF1- protein kinase regulatory subunit gamma-1-like</fullName>
    </submittedName>
</protein>
<dbReference type="InterPro" id="IPR046342">
    <property type="entry name" value="CBS_dom_sf"/>
</dbReference>
<feature type="domain" description="CBS" evidence="4">
    <location>
        <begin position="179"/>
        <end position="238"/>
    </location>
</feature>
<evidence type="ECO:0000256" key="3">
    <source>
        <dbReference type="PROSITE-ProRule" id="PRU00703"/>
    </source>
</evidence>